<keyword evidence="7 11" id="KW-1133">Transmembrane helix</keyword>
<sequence>MLELMFRPNTSRGFTLLELMVTLAIAAILASIAAPSFNGLIENQRVRSVSNDLMSSINLARSEAVTRNATIAVTQASGGWTNGWTIRAGGTDLRVEDPVGGVAISAALSSFSYNSSGRATAAVSFTVAPASGNADRTRCVAISLNGKPSSKKGAC</sequence>
<evidence type="ECO:0000313" key="13">
    <source>
        <dbReference type="EMBL" id="GAA4103549.1"/>
    </source>
</evidence>
<evidence type="ECO:0000256" key="9">
    <source>
        <dbReference type="ARBA" id="ARBA00025772"/>
    </source>
</evidence>
<evidence type="ECO:0000256" key="1">
    <source>
        <dbReference type="ARBA" id="ARBA00004377"/>
    </source>
</evidence>
<dbReference type="InterPro" id="IPR012902">
    <property type="entry name" value="N_methyl_site"/>
</dbReference>
<keyword evidence="8 11" id="KW-0472">Membrane</keyword>
<evidence type="ECO:0000259" key="12">
    <source>
        <dbReference type="Pfam" id="PF12019"/>
    </source>
</evidence>
<dbReference type="RefSeq" id="WP_344937964.1">
    <property type="nucleotide sequence ID" value="NZ_BAABDM010000008.1"/>
</dbReference>
<evidence type="ECO:0000256" key="10">
    <source>
        <dbReference type="ARBA" id="ARBA00030775"/>
    </source>
</evidence>
<gene>
    <name evidence="13" type="primary">tppE_2</name>
    <name evidence="13" type="ORF">GCM10022414_31950</name>
</gene>
<feature type="transmembrane region" description="Helical" evidence="11">
    <location>
        <begin position="20"/>
        <end position="41"/>
    </location>
</feature>
<evidence type="ECO:0000256" key="11">
    <source>
        <dbReference type="SAM" id="Phobius"/>
    </source>
</evidence>
<evidence type="ECO:0000256" key="6">
    <source>
        <dbReference type="ARBA" id="ARBA00022692"/>
    </source>
</evidence>
<protein>
    <recommendedName>
        <fullName evidence="2">Type II secretion system protein H</fullName>
    </recommendedName>
    <alternativeName>
        <fullName evidence="10">General secretion pathway protein H</fullName>
    </alternativeName>
</protein>
<proteinExistence type="inferred from homology"/>
<organism evidence="13 14">
    <name type="scientific">Zhongshania borealis</name>
    <dbReference type="NCBI Taxonomy" id="889488"/>
    <lineage>
        <taxon>Bacteria</taxon>
        <taxon>Pseudomonadati</taxon>
        <taxon>Pseudomonadota</taxon>
        <taxon>Gammaproteobacteria</taxon>
        <taxon>Cellvibrionales</taxon>
        <taxon>Spongiibacteraceae</taxon>
        <taxon>Zhongshania</taxon>
    </lineage>
</organism>
<dbReference type="EMBL" id="BAABDM010000008">
    <property type="protein sequence ID" value="GAA4103549.1"/>
    <property type="molecule type" value="Genomic_DNA"/>
</dbReference>
<dbReference type="PROSITE" id="PS00409">
    <property type="entry name" value="PROKAR_NTER_METHYL"/>
    <property type="match status" value="1"/>
</dbReference>
<reference evidence="14" key="1">
    <citation type="journal article" date="2019" name="Int. J. Syst. Evol. Microbiol.">
        <title>The Global Catalogue of Microorganisms (GCM) 10K type strain sequencing project: providing services to taxonomists for standard genome sequencing and annotation.</title>
        <authorList>
            <consortium name="The Broad Institute Genomics Platform"/>
            <consortium name="The Broad Institute Genome Sequencing Center for Infectious Disease"/>
            <person name="Wu L."/>
            <person name="Ma J."/>
        </authorList>
    </citation>
    <scope>NUCLEOTIDE SEQUENCE [LARGE SCALE GENOMIC DNA]</scope>
    <source>
        <strain evidence="14">JCM 17304</strain>
    </source>
</reference>
<dbReference type="Pfam" id="PF12019">
    <property type="entry name" value="GspH"/>
    <property type="match status" value="1"/>
</dbReference>
<keyword evidence="14" id="KW-1185">Reference proteome</keyword>
<comment type="similarity">
    <text evidence="9">Belongs to the GSP H family.</text>
</comment>
<comment type="subcellular location">
    <subcellularLocation>
        <location evidence="1">Cell inner membrane</location>
        <topology evidence="1">Single-pass membrane protein</topology>
    </subcellularLocation>
</comment>
<feature type="domain" description="General secretion pathway GspH" evidence="12">
    <location>
        <begin position="51"/>
        <end position="146"/>
    </location>
</feature>
<dbReference type="InterPro" id="IPR045584">
    <property type="entry name" value="Pilin-like"/>
</dbReference>
<evidence type="ECO:0000256" key="4">
    <source>
        <dbReference type="ARBA" id="ARBA00022481"/>
    </source>
</evidence>
<keyword evidence="5" id="KW-0997">Cell inner membrane</keyword>
<dbReference type="SUPFAM" id="SSF54523">
    <property type="entry name" value="Pili subunits"/>
    <property type="match status" value="1"/>
</dbReference>
<dbReference type="NCBIfam" id="TIGR02532">
    <property type="entry name" value="IV_pilin_GFxxxE"/>
    <property type="match status" value="1"/>
</dbReference>
<dbReference type="Proteomes" id="UP001500392">
    <property type="component" value="Unassembled WGS sequence"/>
</dbReference>
<evidence type="ECO:0000313" key="14">
    <source>
        <dbReference type="Proteomes" id="UP001500392"/>
    </source>
</evidence>
<evidence type="ECO:0000256" key="8">
    <source>
        <dbReference type="ARBA" id="ARBA00023136"/>
    </source>
</evidence>
<keyword evidence="3" id="KW-1003">Cell membrane</keyword>
<comment type="caution">
    <text evidence="13">The sequence shown here is derived from an EMBL/GenBank/DDBJ whole genome shotgun (WGS) entry which is preliminary data.</text>
</comment>
<accession>A0ABP7X339</accession>
<keyword evidence="4" id="KW-0488">Methylation</keyword>
<dbReference type="Gene3D" id="3.55.40.10">
    <property type="entry name" value="minor pseudopilin epsh domain"/>
    <property type="match status" value="1"/>
</dbReference>
<evidence type="ECO:0000256" key="3">
    <source>
        <dbReference type="ARBA" id="ARBA00022475"/>
    </source>
</evidence>
<evidence type="ECO:0000256" key="2">
    <source>
        <dbReference type="ARBA" id="ARBA00021549"/>
    </source>
</evidence>
<evidence type="ECO:0000256" key="5">
    <source>
        <dbReference type="ARBA" id="ARBA00022519"/>
    </source>
</evidence>
<keyword evidence="6 11" id="KW-0812">Transmembrane</keyword>
<evidence type="ECO:0000256" key="7">
    <source>
        <dbReference type="ARBA" id="ARBA00022989"/>
    </source>
</evidence>
<dbReference type="InterPro" id="IPR022346">
    <property type="entry name" value="T2SS_GspH"/>
</dbReference>
<dbReference type="Pfam" id="PF07963">
    <property type="entry name" value="N_methyl"/>
    <property type="match status" value="1"/>
</dbReference>
<name>A0ABP7X339_9GAMM</name>